<dbReference type="RefSeq" id="WP_162083523.1">
    <property type="nucleotide sequence ID" value="NZ_AP021881.1"/>
</dbReference>
<dbReference type="CDD" id="cd02440">
    <property type="entry name" value="AdoMet_MTases"/>
    <property type="match status" value="1"/>
</dbReference>
<evidence type="ECO:0000313" key="3">
    <source>
        <dbReference type="Proteomes" id="UP000463939"/>
    </source>
</evidence>
<dbReference type="KEGG" id="sniv:SFSGTM_01860"/>
<dbReference type="Pfam" id="PF13847">
    <property type="entry name" value="Methyltransf_31"/>
    <property type="match status" value="1"/>
</dbReference>
<dbReference type="InterPro" id="IPR029063">
    <property type="entry name" value="SAM-dependent_MTases_sf"/>
</dbReference>
<feature type="domain" description="Methyltransferase" evidence="1">
    <location>
        <begin position="97"/>
        <end position="153"/>
    </location>
</feature>
<keyword evidence="3" id="KW-1185">Reference proteome</keyword>
<evidence type="ECO:0000259" key="1">
    <source>
        <dbReference type="Pfam" id="PF13847"/>
    </source>
</evidence>
<accession>A0A809RZ44</accession>
<dbReference type="SUPFAM" id="SSF53335">
    <property type="entry name" value="S-adenosyl-L-methionine-dependent methyltransferases"/>
    <property type="match status" value="1"/>
</dbReference>
<sequence length="247" mass="27602">MIPLLKECKRRPFGGSLLLLGQGDVYFNMAQLKSMAVHAGVPLDEAIPYRPSHIPTFAQQGCPHGHTLFGMLGFSKISVLDYSGFDGADILFDLNLADLPEALMEQYDVIIDHGTLEHVFHYPNALNSVFRMLKTGGRFVSSAPSGNFFDHGFYMLQPTLFADWFAVNKWQVESIQIMQFTSNQNDEPCFYADYEPGMFDSVSYGKMDNKLYGTVSVATKVAGTTGDLCPQQGMYARQHQWVDGVKE</sequence>
<dbReference type="InterPro" id="IPR025714">
    <property type="entry name" value="Methyltranfer_dom"/>
</dbReference>
<proteinExistence type="predicted"/>
<dbReference type="AlphaFoldDB" id="A0A809RZ44"/>
<name>A0A809RZ44_9PROT</name>
<dbReference type="Proteomes" id="UP000463939">
    <property type="component" value="Chromosome"/>
</dbReference>
<dbReference type="Gene3D" id="3.40.50.150">
    <property type="entry name" value="Vaccinia Virus protein VP39"/>
    <property type="match status" value="1"/>
</dbReference>
<dbReference type="EMBL" id="AP021881">
    <property type="protein sequence ID" value="BBO99477.1"/>
    <property type="molecule type" value="Genomic_DNA"/>
</dbReference>
<protein>
    <recommendedName>
        <fullName evidence="1">Methyltransferase domain-containing protein</fullName>
    </recommendedName>
</protein>
<evidence type="ECO:0000313" key="2">
    <source>
        <dbReference type="EMBL" id="BBO99477.1"/>
    </source>
</evidence>
<gene>
    <name evidence="2" type="ORF">SFSGTM_01860</name>
</gene>
<organism evidence="2 3">
    <name type="scientific">Sulfuriferula nivalis</name>
    <dbReference type="NCBI Taxonomy" id="2675298"/>
    <lineage>
        <taxon>Bacteria</taxon>
        <taxon>Pseudomonadati</taxon>
        <taxon>Pseudomonadota</taxon>
        <taxon>Betaproteobacteria</taxon>
        <taxon>Nitrosomonadales</taxon>
        <taxon>Sulfuricellaceae</taxon>
        <taxon>Sulfuriferula</taxon>
    </lineage>
</organism>
<reference evidence="3" key="1">
    <citation type="submission" date="2019-11" db="EMBL/GenBank/DDBJ databases">
        <title>Isolation and characterization of a novel species in the genus Sulfuriferula.</title>
        <authorList>
            <person name="Mochizuki J."/>
            <person name="Kojima H."/>
            <person name="Fukui M."/>
        </authorList>
    </citation>
    <scope>NUCLEOTIDE SEQUENCE [LARGE SCALE GENOMIC DNA]</scope>
    <source>
        <strain evidence="3">SGTM</strain>
    </source>
</reference>